<dbReference type="Proteomes" id="UP000008068">
    <property type="component" value="Unassembled WGS sequence"/>
</dbReference>
<dbReference type="AlphaFoldDB" id="G0NF02"/>
<organism evidence="3">
    <name type="scientific">Caenorhabditis brenneri</name>
    <name type="common">Nematode worm</name>
    <dbReference type="NCBI Taxonomy" id="135651"/>
    <lineage>
        <taxon>Eukaryota</taxon>
        <taxon>Metazoa</taxon>
        <taxon>Ecdysozoa</taxon>
        <taxon>Nematoda</taxon>
        <taxon>Chromadorea</taxon>
        <taxon>Rhabditida</taxon>
        <taxon>Rhabditina</taxon>
        <taxon>Rhabditomorpha</taxon>
        <taxon>Rhabditoidea</taxon>
        <taxon>Rhabditidae</taxon>
        <taxon>Peloderinae</taxon>
        <taxon>Caenorhabditis</taxon>
    </lineage>
</organism>
<dbReference type="Gene3D" id="1.10.260.40">
    <property type="entry name" value="lambda repressor-like DNA-binding domains"/>
    <property type="match status" value="1"/>
</dbReference>
<dbReference type="GO" id="GO:0003677">
    <property type="term" value="F:DNA binding"/>
    <property type="evidence" value="ECO:0007669"/>
    <property type="project" value="InterPro"/>
</dbReference>
<gene>
    <name evidence="2" type="ORF">CAEBREN_03237</name>
</gene>
<dbReference type="InParanoid" id="G0NF02"/>
<evidence type="ECO:0000313" key="2">
    <source>
        <dbReference type="EMBL" id="EGT59050.1"/>
    </source>
</evidence>
<name>G0NF02_CAEBE</name>
<dbReference type="HOGENOM" id="CLU_642872_0_0_1"/>
<dbReference type="EMBL" id="GL379874">
    <property type="protein sequence ID" value="EGT59050.1"/>
    <property type="molecule type" value="Genomic_DNA"/>
</dbReference>
<dbReference type="InterPro" id="IPR044869">
    <property type="entry name" value="HNF-1_POU"/>
</dbReference>
<reference evidence="3" key="1">
    <citation type="submission" date="2011-07" db="EMBL/GenBank/DDBJ databases">
        <authorList>
            <consortium name="Caenorhabditis brenneri Sequencing and Analysis Consortium"/>
            <person name="Wilson R.K."/>
        </authorList>
    </citation>
    <scope>NUCLEOTIDE SEQUENCE [LARGE SCALE GENOMIC DNA]</scope>
    <source>
        <strain evidence="3">PB2801</strain>
    </source>
</reference>
<evidence type="ECO:0000313" key="3">
    <source>
        <dbReference type="Proteomes" id="UP000008068"/>
    </source>
</evidence>
<dbReference type="GO" id="GO:0005634">
    <property type="term" value="C:nucleus"/>
    <property type="evidence" value="ECO:0007669"/>
    <property type="project" value="UniProtKB-ARBA"/>
</dbReference>
<accession>G0NF02</accession>
<proteinExistence type="predicted"/>
<keyword evidence="3" id="KW-1185">Reference proteome</keyword>
<dbReference type="PROSITE" id="PS51936">
    <property type="entry name" value="POU_4"/>
    <property type="match status" value="1"/>
</dbReference>
<protein>
    <recommendedName>
        <fullName evidence="1">POU-specific atypical domain-containing protein</fullName>
    </recommendedName>
</protein>
<dbReference type="InterPro" id="IPR010982">
    <property type="entry name" value="Lambda_DNA-bd_dom_sf"/>
</dbReference>
<feature type="domain" description="POU-specific atypical" evidence="1">
    <location>
        <begin position="250"/>
        <end position="346"/>
    </location>
</feature>
<sequence length="427" mass="49342">MDPVVQQYLTANLVTDGIDKKELLTRLNTIKEDLSNQFGLCAPNYNLGTPTINYSGMAFGNFLNSYPLDHSLSRIISMPPPLLMTQREPLVYLPLDRNPSIQIGPSPLEKIASMTPEVSTASVIFPEFTYFFDDSGRRRRRKNTKEIDLPSRFQQIISSFPPTAAKRIEPVVDYSVRNIYAEVYQQEEAEPVLGNPLEKIASLAQSSSNAIHQTINLVRCYTPAFPDFMHHQEVYEKYNPEPKHQKETSRKKLNLNFLDPTGLTEALSEILGKDPDQLKAKISKFMVENHISRAQVGEMSETHHHYITRFLAGNYQRVLPDCKRNFALWYLNCIRNPDILKEYMSSAKRTLRRHQAFSNEQVEVMEKEFLKIKEGSLKIHARNIARKLNEKVPETTKSIKMSTKFVLNWLRRRKDKMPENMTIDFQD</sequence>
<evidence type="ECO:0000259" key="1">
    <source>
        <dbReference type="PROSITE" id="PS51936"/>
    </source>
</evidence>
<dbReference type="eggNOG" id="ENOG502TJ1Q">
    <property type="taxonomic scope" value="Eukaryota"/>
</dbReference>